<dbReference type="Gene3D" id="4.10.60.10">
    <property type="entry name" value="Zinc finger, CCHC-type"/>
    <property type="match status" value="1"/>
</dbReference>
<name>A0A6G1JQG2_9PLEO</name>
<reference evidence="4" key="1">
    <citation type="journal article" date="2020" name="Stud. Mycol.">
        <title>101 Dothideomycetes genomes: a test case for predicting lifestyles and emergence of pathogens.</title>
        <authorList>
            <person name="Haridas S."/>
            <person name="Albert R."/>
            <person name="Binder M."/>
            <person name="Bloem J."/>
            <person name="Labutti K."/>
            <person name="Salamov A."/>
            <person name="Andreopoulos B."/>
            <person name="Baker S."/>
            <person name="Barry K."/>
            <person name="Bills G."/>
            <person name="Bluhm B."/>
            <person name="Cannon C."/>
            <person name="Castanera R."/>
            <person name="Culley D."/>
            <person name="Daum C."/>
            <person name="Ezra D."/>
            <person name="Gonzalez J."/>
            <person name="Henrissat B."/>
            <person name="Kuo A."/>
            <person name="Liang C."/>
            <person name="Lipzen A."/>
            <person name="Lutzoni F."/>
            <person name="Magnuson J."/>
            <person name="Mondo S."/>
            <person name="Nolan M."/>
            <person name="Ohm R."/>
            <person name="Pangilinan J."/>
            <person name="Park H.-J."/>
            <person name="Ramirez L."/>
            <person name="Alfaro M."/>
            <person name="Sun H."/>
            <person name="Tritt A."/>
            <person name="Yoshinaga Y."/>
            <person name="Zwiers L.-H."/>
            <person name="Turgeon B."/>
            <person name="Goodwin S."/>
            <person name="Spatafora J."/>
            <person name="Crous P."/>
            <person name="Grigoriev I."/>
        </authorList>
    </citation>
    <scope>NUCLEOTIDE SEQUENCE</scope>
    <source>
        <strain evidence="4">CBS 279.74</strain>
    </source>
</reference>
<dbReference type="PROSITE" id="PS50158">
    <property type="entry name" value="ZF_CCHC"/>
    <property type="match status" value="1"/>
</dbReference>
<sequence>MHLYSRLLPALRTAVANYHEFLHTRQDLVYRASTLEEDLRRSGALPLLQPRDTSNAQNQGGKSKSYQASTKDSKDWKKNVECFHCGDLGHPANKCPEPLQTDGKTPATGVNTIRLIKK</sequence>
<evidence type="ECO:0000313" key="4">
    <source>
        <dbReference type="EMBL" id="KAF2702543.1"/>
    </source>
</evidence>
<evidence type="ECO:0000259" key="3">
    <source>
        <dbReference type="PROSITE" id="PS50158"/>
    </source>
</evidence>
<organism evidence="4 5">
    <name type="scientific">Pleomassaria siparia CBS 279.74</name>
    <dbReference type="NCBI Taxonomy" id="1314801"/>
    <lineage>
        <taxon>Eukaryota</taxon>
        <taxon>Fungi</taxon>
        <taxon>Dikarya</taxon>
        <taxon>Ascomycota</taxon>
        <taxon>Pezizomycotina</taxon>
        <taxon>Dothideomycetes</taxon>
        <taxon>Pleosporomycetidae</taxon>
        <taxon>Pleosporales</taxon>
        <taxon>Pleomassariaceae</taxon>
        <taxon>Pleomassaria</taxon>
    </lineage>
</organism>
<feature type="region of interest" description="Disordered" evidence="2">
    <location>
        <begin position="41"/>
        <end position="73"/>
    </location>
</feature>
<feature type="domain" description="CCHC-type" evidence="3">
    <location>
        <begin position="82"/>
        <end position="97"/>
    </location>
</feature>
<keyword evidence="1" id="KW-0863">Zinc-finger</keyword>
<evidence type="ECO:0000256" key="1">
    <source>
        <dbReference type="PROSITE-ProRule" id="PRU00047"/>
    </source>
</evidence>
<protein>
    <recommendedName>
        <fullName evidence="3">CCHC-type domain-containing protein</fullName>
    </recommendedName>
</protein>
<evidence type="ECO:0000256" key="2">
    <source>
        <dbReference type="SAM" id="MobiDB-lite"/>
    </source>
</evidence>
<evidence type="ECO:0000313" key="5">
    <source>
        <dbReference type="Proteomes" id="UP000799428"/>
    </source>
</evidence>
<dbReference type="InterPro" id="IPR036875">
    <property type="entry name" value="Znf_CCHC_sf"/>
</dbReference>
<dbReference type="GO" id="GO:0003676">
    <property type="term" value="F:nucleic acid binding"/>
    <property type="evidence" value="ECO:0007669"/>
    <property type="project" value="InterPro"/>
</dbReference>
<accession>A0A6G1JQG2</accession>
<keyword evidence="1" id="KW-0479">Metal-binding</keyword>
<dbReference type="SUPFAM" id="SSF57756">
    <property type="entry name" value="Retrovirus zinc finger-like domains"/>
    <property type="match status" value="1"/>
</dbReference>
<dbReference type="Proteomes" id="UP000799428">
    <property type="component" value="Unassembled WGS sequence"/>
</dbReference>
<feature type="compositionally biased region" description="Polar residues" evidence="2">
    <location>
        <begin position="51"/>
        <end position="70"/>
    </location>
</feature>
<dbReference type="GO" id="GO:0008270">
    <property type="term" value="F:zinc ion binding"/>
    <property type="evidence" value="ECO:0007669"/>
    <property type="project" value="UniProtKB-KW"/>
</dbReference>
<keyword evidence="1" id="KW-0862">Zinc</keyword>
<keyword evidence="5" id="KW-1185">Reference proteome</keyword>
<gene>
    <name evidence="4" type="ORF">K504DRAFT_245482</name>
</gene>
<dbReference type="AlphaFoldDB" id="A0A6G1JQG2"/>
<dbReference type="InterPro" id="IPR001878">
    <property type="entry name" value="Znf_CCHC"/>
</dbReference>
<proteinExistence type="predicted"/>
<dbReference type="EMBL" id="MU005814">
    <property type="protein sequence ID" value="KAF2702543.1"/>
    <property type="molecule type" value="Genomic_DNA"/>
</dbReference>